<name>A0A0R3W2E7_TAEAS</name>
<proteinExistence type="inferred from homology"/>
<dbReference type="SUPFAM" id="SSF48371">
    <property type="entry name" value="ARM repeat"/>
    <property type="match status" value="1"/>
</dbReference>
<dbReference type="AlphaFoldDB" id="A0A0R3W2E7"/>
<reference evidence="2 3" key="2">
    <citation type="submission" date="2018-11" db="EMBL/GenBank/DDBJ databases">
        <authorList>
            <consortium name="Pathogen Informatics"/>
        </authorList>
    </citation>
    <scope>NUCLEOTIDE SEQUENCE [LARGE SCALE GENOMIC DNA]</scope>
</reference>
<dbReference type="Proteomes" id="UP000282613">
    <property type="component" value="Unassembled WGS sequence"/>
</dbReference>
<evidence type="ECO:0000313" key="3">
    <source>
        <dbReference type="Proteomes" id="UP000282613"/>
    </source>
</evidence>
<dbReference type="STRING" id="60517.A0A0R3W2E7"/>
<dbReference type="InterPro" id="IPR011989">
    <property type="entry name" value="ARM-like"/>
</dbReference>
<dbReference type="InterPro" id="IPR013878">
    <property type="entry name" value="Mo25"/>
</dbReference>
<dbReference type="WBParaSite" id="TASK_0000398301-mRNA-1">
    <property type="protein sequence ID" value="TASK_0000398301-mRNA-1"/>
    <property type="gene ID" value="TASK_0000398301"/>
</dbReference>
<organism evidence="4">
    <name type="scientific">Taenia asiatica</name>
    <name type="common">Asian tapeworm</name>
    <dbReference type="NCBI Taxonomy" id="60517"/>
    <lineage>
        <taxon>Eukaryota</taxon>
        <taxon>Metazoa</taxon>
        <taxon>Spiralia</taxon>
        <taxon>Lophotrochozoa</taxon>
        <taxon>Platyhelminthes</taxon>
        <taxon>Cestoda</taxon>
        <taxon>Eucestoda</taxon>
        <taxon>Cyclophyllidea</taxon>
        <taxon>Taeniidae</taxon>
        <taxon>Taenia</taxon>
    </lineage>
</organism>
<gene>
    <name evidence="2" type="ORF">TASK_LOCUS3984</name>
</gene>
<dbReference type="PANTHER" id="PTHR10182:SF3">
    <property type="entry name" value="PROTEIN MO25"/>
    <property type="match status" value="1"/>
</dbReference>
<dbReference type="GO" id="GO:0035556">
    <property type="term" value="P:intracellular signal transduction"/>
    <property type="evidence" value="ECO:0007669"/>
    <property type="project" value="TreeGrafter"/>
</dbReference>
<accession>A0A0R3W2E7</accession>
<dbReference type="PANTHER" id="PTHR10182">
    <property type="entry name" value="CALCIUM-BINDING PROTEIN 39-RELATED"/>
    <property type="match status" value="1"/>
</dbReference>
<protein>
    <submittedName>
        <fullName evidence="4">Calcium-binding protein 39-like</fullName>
    </submittedName>
</protein>
<evidence type="ECO:0000256" key="1">
    <source>
        <dbReference type="ARBA" id="ARBA00011012"/>
    </source>
</evidence>
<dbReference type="EMBL" id="UYRS01018322">
    <property type="protein sequence ID" value="VDK32670.1"/>
    <property type="molecule type" value="Genomic_DNA"/>
</dbReference>
<sequence length="394" mass="45576">MENIVELYQQCFCCFSQLAPSAPLPSVRNGLLSCLLVIMPMMPMFTKHKQPREQIAVIYDSLLVLDNINKNDKEKRKAVEEIARALSSLKEALVERSDSRVSGKDKDTEFLNTERARISEIISEVTQEIINRDMVPLILAHLDSIEFESCKQIVELFGHILRKPARPFNPMVRYLCEHPEILATLLKGYNTPETAIHFGAILRDACRNENITKLVLGSPGFYDLFGHVQGTAFDISSDAFATLRDLLTRHKPEVADFLINNYEVFFKHYLTMLTSENYVTKRQALKLLGELLLDRHNSEIMNRYIADPENLKLMMNLLKSKEKQIAFETFHCFKVFVASPTKSRPVHMILYQNRDKLISFLENFQNDRQDDTQFNDEKKYLIKQIMELRPLAPL</sequence>
<reference evidence="4" key="1">
    <citation type="submission" date="2017-02" db="UniProtKB">
        <authorList>
            <consortium name="WormBaseParasite"/>
        </authorList>
    </citation>
    <scope>IDENTIFICATION</scope>
</reference>
<dbReference type="GO" id="GO:0043539">
    <property type="term" value="F:protein serine/threonine kinase activator activity"/>
    <property type="evidence" value="ECO:0007669"/>
    <property type="project" value="TreeGrafter"/>
</dbReference>
<dbReference type="Pfam" id="PF08569">
    <property type="entry name" value="Mo25"/>
    <property type="match status" value="1"/>
</dbReference>
<evidence type="ECO:0000313" key="2">
    <source>
        <dbReference type="EMBL" id="VDK32670.1"/>
    </source>
</evidence>
<comment type="similarity">
    <text evidence="1">Belongs to the Mo25 family.</text>
</comment>
<dbReference type="Gene3D" id="1.25.10.10">
    <property type="entry name" value="Leucine-rich Repeat Variant"/>
    <property type="match status" value="1"/>
</dbReference>
<dbReference type="InterPro" id="IPR016024">
    <property type="entry name" value="ARM-type_fold"/>
</dbReference>
<dbReference type="OrthoDB" id="609103at2759"/>
<evidence type="ECO:0000313" key="4">
    <source>
        <dbReference type="WBParaSite" id="TASK_0000398301-mRNA-1"/>
    </source>
</evidence>
<keyword evidence="3" id="KW-1185">Reference proteome</keyword>